<feature type="non-terminal residue" evidence="1">
    <location>
        <position position="1"/>
    </location>
</feature>
<proteinExistence type="predicted"/>
<dbReference type="EMBL" id="JANPWB010000015">
    <property type="protein sequence ID" value="KAJ1093796.1"/>
    <property type="molecule type" value="Genomic_DNA"/>
</dbReference>
<organism evidence="1 2">
    <name type="scientific">Pleurodeles waltl</name>
    <name type="common">Iberian ribbed newt</name>
    <dbReference type="NCBI Taxonomy" id="8319"/>
    <lineage>
        <taxon>Eukaryota</taxon>
        <taxon>Metazoa</taxon>
        <taxon>Chordata</taxon>
        <taxon>Craniata</taxon>
        <taxon>Vertebrata</taxon>
        <taxon>Euteleostomi</taxon>
        <taxon>Amphibia</taxon>
        <taxon>Batrachia</taxon>
        <taxon>Caudata</taxon>
        <taxon>Salamandroidea</taxon>
        <taxon>Salamandridae</taxon>
        <taxon>Pleurodelinae</taxon>
        <taxon>Pleurodeles</taxon>
    </lineage>
</organism>
<dbReference type="AlphaFoldDB" id="A0AAV7LQF2"/>
<protein>
    <submittedName>
        <fullName evidence="1">Uncharacterized protein</fullName>
    </submittedName>
</protein>
<reference evidence="1" key="1">
    <citation type="journal article" date="2022" name="bioRxiv">
        <title>Sequencing and chromosome-scale assembly of the giantPleurodeles waltlgenome.</title>
        <authorList>
            <person name="Brown T."/>
            <person name="Elewa A."/>
            <person name="Iarovenko S."/>
            <person name="Subramanian E."/>
            <person name="Araus A.J."/>
            <person name="Petzold A."/>
            <person name="Susuki M."/>
            <person name="Suzuki K.-i.T."/>
            <person name="Hayashi T."/>
            <person name="Toyoda A."/>
            <person name="Oliveira C."/>
            <person name="Osipova E."/>
            <person name="Leigh N.D."/>
            <person name="Simon A."/>
            <person name="Yun M.H."/>
        </authorList>
    </citation>
    <scope>NUCLEOTIDE SEQUENCE</scope>
    <source>
        <strain evidence="1">20211129_DDA</strain>
        <tissue evidence="1">Liver</tissue>
    </source>
</reference>
<accession>A0AAV7LQF2</accession>
<evidence type="ECO:0000313" key="2">
    <source>
        <dbReference type="Proteomes" id="UP001066276"/>
    </source>
</evidence>
<comment type="caution">
    <text evidence="1">The sequence shown here is derived from an EMBL/GenBank/DDBJ whole genome shotgun (WGS) entry which is preliminary data.</text>
</comment>
<gene>
    <name evidence="1" type="ORF">NDU88_006888</name>
</gene>
<evidence type="ECO:0000313" key="1">
    <source>
        <dbReference type="EMBL" id="KAJ1093796.1"/>
    </source>
</evidence>
<dbReference type="Proteomes" id="UP001066276">
    <property type="component" value="Chromosome 11"/>
</dbReference>
<sequence length="82" mass="9451">VVLRTRAAFLPKVVTPFHLGQSITLVFLPSFPSIKEEERLFRLDLRRALSFYIERESSGWTISSSLATWGRGKERLSTKEHC</sequence>
<feature type="non-terminal residue" evidence="1">
    <location>
        <position position="82"/>
    </location>
</feature>
<keyword evidence="2" id="KW-1185">Reference proteome</keyword>
<name>A0AAV7LQF2_PLEWA</name>